<dbReference type="InterPro" id="IPR000515">
    <property type="entry name" value="MetI-like"/>
</dbReference>
<dbReference type="SUPFAM" id="SSF161098">
    <property type="entry name" value="MetI-like"/>
    <property type="match status" value="1"/>
</dbReference>
<feature type="transmembrane region" description="Helical" evidence="6">
    <location>
        <begin position="20"/>
        <end position="42"/>
    </location>
</feature>
<keyword evidence="2 6" id="KW-0813">Transport</keyword>
<comment type="similarity">
    <text evidence="6">Belongs to the binding-protein-dependent transport system permease family.</text>
</comment>
<dbReference type="EMBL" id="JBHTGP010000001">
    <property type="protein sequence ID" value="MFD0682891.1"/>
    <property type="molecule type" value="Genomic_DNA"/>
</dbReference>
<dbReference type="PROSITE" id="PS50928">
    <property type="entry name" value="ABC_TM1"/>
    <property type="match status" value="1"/>
</dbReference>
<evidence type="ECO:0000256" key="7">
    <source>
        <dbReference type="SAM" id="MobiDB-lite"/>
    </source>
</evidence>
<keyword evidence="5 6" id="KW-0472">Membrane</keyword>
<dbReference type="PANTHER" id="PTHR30177:SF4">
    <property type="entry name" value="OSMOPROTECTANT IMPORT PERMEASE PROTEIN OSMW"/>
    <property type="match status" value="1"/>
</dbReference>
<dbReference type="InterPro" id="IPR051204">
    <property type="entry name" value="ABC_transp_perm/SBD"/>
</dbReference>
<dbReference type="RefSeq" id="WP_131759073.1">
    <property type="nucleotide sequence ID" value="NZ_CAACUY010000067.1"/>
</dbReference>
<evidence type="ECO:0000256" key="5">
    <source>
        <dbReference type="ARBA" id="ARBA00023136"/>
    </source>
</evidence>
<keyword evidence="4 6" id="KW-1133">Transmembrane helix</keyword>
<proteinExistence type="inferred from homology"/>
<sequence length="246" mass="26178">MDLDWGWIGEHTDSLTEHSLTHLKLALLPVLFGLIISLPLGVACRRWGWLYPPVLTAANALYAIPSLALFMIFIQYTGLEPSTVMIPLTLYTLSVLVPNVVDGLASVSEPVRQAATAMGFGTLRRLLRVELPIAVPIVIAGVRVAAVSSISLVAIGQLIGQGGLGYDIIRGYQLRFQTQIVAASVLIILLALVTDAILVLIQRLLTPWTRARKRSGGSSRRRHPITGAAPPHAVDAGVSSIAGGGG</sequence>
<evidence type="ECO:0000259" key="8">
    <source>
        <dbReference type="PROSITE" id="PS50928"/>
    </source>
</evidence>
<feature type="domain" description="ABC transmembrane type-1" evidence="8">
    <location>
        <begin position="19"/>
        <end position="198"/>
    </location>
</feature>
<reference evidence="10" key="1">
    <citation type="journal article" date="2019" name="Int. J. Syst. Evol. Microbiol.">
        <title>The Global Catalogue of Microorganisms (GCM) 10K type strain sequencing project: providing services to taxonomists for standard genome sequencing and annotation.</title>
        <authorList>
            <consortium name="The Broad Institute Genomics Platform"/>
            <consortium name="The Broad Institute Genome Sequencing Center for Infectious Disease"/>
            <person name="Wu L."/>
            <person name="Ma J."/>
        </authorList>
    </citation>
    <scope>NUCLEOTIDE SEQUENCE [LARGE SCALE GENOMIC DNA]</scope>
    <source>
        <strain evidence="10">JCM 9371</strain>
    </source>
</reference>
<dbReference type="PANTHER" id="PTHR30177">
    <property type="entry name" value="GLYCINE BETAINE/L-PROLINE TRANSPORT SYSTEM PERMEASE PROTEIN PROW"/>
    <property type="match status" value="1"/>
</dbReference>
<dbReference type="CDD" id="cd06261">
    <property type="entry name" value="TM_PBP2"/>
    <property type="match status" value="1"/>
</dbReference>
<gene>
    <name evidence="9" type="ORF">ACFQZM_00155</name>
</gene>
<evidence type="ECO:0000256" key="3">
    <source>
        <dbReference type="ARBA" id="ARBA00022692"/>
    </source>
</evidence>
<feature type="compositionally biased region" description="Basic residues" evidence="7">
    <location>
        <begin position="212"/>
        <end position="224"/>
    </location>
</feature>
<dbReference type="InterPro" id="IPR035906">
    <property type="entry name" value="MetI-like_sf"/>
</dbReference>
<feature type="transmembrane region" description="Helical" evidence="6">
    <location>
        <begin position="54"/>
        <end position="76"/>
    </location>
</feature>
<evidence type="ECO:0000256" key="2">
    <source>
        <dbReference type="ARBA" id="ARBA00022448"/>
    </source>
</evidence>
<dbReference type="Pfam" id="PF00528">
    <property type="entry name" value="BPD_transp_1"/>
    <property type="match status" value="1"/>
</dbReference>
<comment type="subcellular location">
    <subcellularLocation>
        <location evidence="6">Cell membrane</location>
        <topology evidence="6">Multi-pass membrane protein</topology>
    </subcellularLocation>
    <subcellularLocation>
        <location evidence="1">Membrane</location>
        <topology evidence="1">Multi-pass membrane protein</topology>
    </subcellularLocation>
</comment>
<feature type="transmembrane region" description="Helical" evidence="6">
    <location>
        <begin position="180"/>
        <end position="205"/>
    </location>
</feature>
<feature type="transmembrane region" description="Helical" evidence="6">
    <location>
        <begin position="129"/>
        <end position="160"/>
    </location>
</feature>
<organism evidence="9 10">
    <name type="scientific">Actinomadura fibrosa</name>
    <dbReference type="NCBI Taxonomy" id="111802"/>
    <lineage>
        <taxon>Bacteria</taxon>
        <taxon>Bacillati</taxon>
        <taxon>Actinomycetota</taxon>
        <taxon>Actinomycetes</taxon>
        <taxon>Streptosporangiales</taxon>
        <taxon>Thermomonosporaceae</taxon>
        <taxon>Actinomadura</taxon>
    </lineage>
</organism>
<accession>A0ABW2X987</accession>
<keyword evidence="10" id="KW-1185">Reference proteome</keyword>
<comment type="caution">
    <text evidence="9">The sequence shown here is derived from an EMBL/GenBank/DDBJ whole genome shotgun (WGS) entry which is preliminary data.</text>
</comment>
<evidence type="ECO:0000256" key="6">
    <source>
        <dbReference type="RuleBase" id="RU363032"/>
    </source>
</evidence>
<keyword evidence="3 6" id="KW-0812">Transmembrane</keyword>
<evidence type="ECO:0000256" key="1">
    <source>
        <dbReference type="ARBA" id="ARBA00004141"/>
    </source>
</evidence>
<feature type="region of interest" description="Disordered" evidence="7">
    <location>
        <begin position="212"/>
        <end position="246"/>
    </location>
</feature>
<evidence type="ECO:0000313" key="9">
    <source>
        <dbReference type="EMBL" id="MFD0682891.1"/>
    </source>
</evidence>
<dbReference type="Proteomes" id="UP001597063">
    <property type="component" value="Unassembled WGS sequence"/>
</dbReference>
<name>A0ABW2X987_9ACTN</name>
<feature type="transmembrane region" description="Helical" evidence="6">
    <location>
        <begin position="88"/>
        <end position="108"/>
    </location>
</feature>
<dbReference type="Gene3D" id="1.10.3720.10">
    <property type="entry name" value="MetI-like"/>
    <property type="match status" value="1"/>
</dbReference>
<evidence type="ECO:0000313" key="10">
    <source>
        <dbReference type="Proteomes" id="UP001597063"/>
    </source>
</evidence>
<protein>
    <submittedName>
        <fullName evidence="9">ABC transporter permease</fullName>
    </submittedName>
</protein>
<evidence type="ECO:0000256" key="4">
    <source>
        <dbReference type="ARBA" id="ARBA00022989"/>
    </source>
</evidence>